<dbReference type="Pfam" id="PF00431">
    <property type="entry name" value="CUB"/>
    <property type="match status" value="1"/>
</dbReference>
<reference evidence="6" key="2">
    <citation type="submission" date="2021-04" db="EMBL/GenBank/DDBJ databases">
        <title>Genome-wide patterns of bracovirus chromosomal integration into multiple host tissues during parasitism.</title>
        <authorList>
            <person name="Chebbi M.A.C."/>
        </authorList>
    </citation>
    <scope>NUCLEOTIDE SEQUENCE</scope>
    <source>
        <tissue evidence="6">Whole body</tissue>
    </source>
</reference>
<accession>A0A8J5R6M2</accession>
<dbReference type="GO" id="GO:0006508">
    <property type="term" value="P:proteolysis"/>
    <property type="evidence" value="ECO:0007669"/>
    <property type="project" value="UniProtKB-KW"/>
</dbReference>
<comment type="caution">
    <text evidence="6">The sequence shown here is derived from an EMBL/GenBank/DDBJ whole genome shotgun (WGS) entry which is preliminary data.</text>
</comment>
<dbReference type="SMART" id="SM00042">
    <property type="entry name" value="CUB"/>
    <property type="match status" value="1"/>
</dbReference>
<feature type="binding site" evidence="3">
    <location>
        <position position="111"/>
    </location>
    <ligand>
        <name>Zn(2+)</name>
        <dbReference type="ChEBI" id="CHEBI:29105"/>
        <note>catalytic</note>
    </ligand>
</feature>
<dbReference type="InterPro" id="IPR000859">
    <property type="entry name" value="CUB_dom"/>
</dbReference>
<dbReference type="InterPro" id="IPR001506">
    <property type="entry name" value="Peptidase_M12A"/>
</dbReference>
<feature type="binding site" evidence="3">
    <location>
        <position position="105"/>
    </location>
    <ligand>
        <name>Zn(2+)</name>
        <dbReference type="ChEBI" id="CHEBI:29105"/>
        <note>catalytic</note>
    </ligand>
</feature>
<dbReference type="InterPro" id="IPR006026">
    <property type="entry name" value="Peptidase_Metallo"/>
</dbReference>
<dbReference type="GO" id="GO:0004222">
    <property type="term" value="F:metalloendopeptidase activity"/>
    <property type="evidence" value="ECO:0007669"/>
    <property type="project" value="UniProtKB-UniRule"/>
</dbReference>
<feature type="active site" evidence="3">
    <location>
        <position position="102"/>
    </location>
</feature>
<name>A0A8J5R6M2_9HYME</name>
<sequence length="362" mass="42065">MRSKRIAANANVNRLWDQGVIPYQFEGNFTGHEYLFIRKAMRVWEKSTCVKFVPRIQDLHPKYVAIDKLSCGCCYYIDYFGIGRHQLSLNNSCFHVRTVLHELGHVIGLEHEHIRPDRDENVKIIRDNIKPEFMNNFKKLSSDKIDTLNQPYDHESIMHYPQKAFAINKTMNTLVPIQGMDNQIFNIGFRKELSKRDIIGTNLLYNCSVCGGTLLDPSRTFGSPNYSVDLFHRNYHCQWRIPASSGEQVVLTITSFDLTYSENCNIDYLRINYGYWDRSAAGEMGTGLPGVEHRNTEKLLYLCIHFSDGMVWQMVLLAGRFSFTECHRCIWHRVLFISVNGPTVKQFWYIAYTLAFACAQNR</sequence>
<evidence type="ECO:0000259" key="4">
    <source>
        <dbReference type="PROSITE" id="PS01180"/>
    </source>
</evidence>
<evidence type="ECO:0000256" key="2">
    <source>
        <dbReference type="PROSITE-ProRule" id="PRU00059"/>
    </source>
</evidence>
<feature type="domain" description="CUB" evidence="4">
    <location>
        <begin position="210"/>
        <end position="284"/>
    </location>
</feature>
<dbReference type="EMBL" id="JAAOIC020000039">
    <property type="protein sequence ID" value="KAG8039239.1"/>
    <property type="molecule type" value="Genomic_DNA"/>
</dbReference>
<dbReference type="GO" id="GO:0008270">
    <property type="term" value="F:zinc ion binding"/>
    <property type="evidence" value="ECO:0007669"/>
    <property type="project" value="UniProtKB-UniRule"/>
</dbReference>
<keyword evidence="1 2" id="KW-1015">Disulfide bond</keyword>
<keyword evidence="3" id="KW-0378">Hydrolase</keyword>
<dbReference type="AlphaFoldDB" id="A0A8J5R6M2"/>
<dbReference type="SMART" id="SM00235">
    <property type="entry name" value="ZnMc"/>
    <property type="match status" value="1"/>
</dbReference>
<dbReference type="PANTHER" id="PTHR10127">
    <property type="entry name" value="DISCOIDIN, CUB, EGF, LAMININ , AND ZINC METALLOPROTEASE DOMAIN CONTAINING"/>
    <property type="match status" value="1"/>
</dbReference>
<dbReference type="Proteomes" id="UP000729913">
    <property type="component" value="Unassembled WGS sequence"/>
</dbReference>
<feature type="disulfide bond" evidence="3">
    <location>
        <begin position="71"/>
        <end position="93"/>
    </location>
</feature>
<comment type="cofactor">
    <cofactor evidence="3">
        <name>Zn(2+)</name>
        <dbReference type="ChEBI" id="CHEBI:29105"/>
    </cofactor>
    <text evidence="3">Binds 1 zinc ion per subunit.</text>
</comment>
<dbReference type="Pfam" id="PF01400">
    <property type="entry name" value="Astacin"/>
    <property type="match status" value="1"/>
</dbReference>
<evidence type="ECO:0000313" key="6">
    <source>
        <dbReference type="EMBL" id="KAG8039239.1"/>
    </source>
</evidence>
<keyword evidence="7" id="KW-1185">Reference proteome</keyword>
<evidence type="ECO:0000259" key="5">
    <source>
        <dbReference type="PROSITE" id="PS51864"/>
    </source>
</evidence>
<keyword evidence="3" id="KW-0482">Metalloprotease</keyword>
<feature type="disulfide bond" evidence="3">
    <location>
        <begin position="73"/>
        <end position="74"/>
    </location>
</feature>
<feature type="binding site" evidence="3">
    <location>
        <position position="101"/>
    </location>
    <ligand>
        <name>Zn(2+)</name>
        <dbReference type="ChEBI" id="CHEBI:29105"/>
        <note>catalytic</note>
    </ligand>
</feature>
<feature type="disulfide bond" evidence="2">
    <location>
        <begin position="210"/>
        <end position="237"/>
    </location>
</feature>
<protein>
    <recommendedName>
        <fullName evidence="8">Metalloendopeptidase</fullName>
    </recommendedName>
</protein>
<keyword evidence="3" id="KW-0645">Protease</keyword>
<dbReference type="PROSITE" id="PS51864">
    <property type="entry name" value="ASTACIN"/>
    <property type="match status" value="1"/>
</dbReference>
<dbReference type="OrthoDB" id="7544260at2759"/>
<gene>
    <name evidence="6" type="ORF">G9C98_003546</name>
</gene>
<keyword evidence="3" id="KW-0862">Zinc</keyword>
<organism evidence="6 7">
    <name type="scientific">Cotesia typhae</name>
    <dbReference type="NCBI Taxonomy" id="2053667"/>
    <lineage>
        <taxon>Eukaryota</taxon>
        <taxon>Metazoa</taxon>
        <taxon>Ecdysozoa</taxon>
        <taxon>Arthropoda</taxon>
        <taxon>Hexapoda</taxon>
        <taxon>Insecta</taxon>
        <taxon>Pterygota</taxon>
        <taxon>Neoptera</taxon>
        <taxon>Endopterygota</taxon>
        <taxon>Hymenoptera</taxon>
        <taxon>Apocrita</taxon>
        <taxon>Ichneumonoidea</taxon>
        <taxon>Braconidae</taxon>
        <taxon>Microgastrinae</taxon>
        <taxon>Cotesia</taxon>
    </lineage>
</organism>
<dbReference type="CDD" id="cd00041">
    <property type="entry name" value="CUB"/>
    <property type="match status" value="1"/>
</dbReference>
<evidence type="ECO:0000256" key="1">
    <source>
        <dbReference type="ARBA" id="ARBA00023157"/>
    </source>
</evidence>
<reference evidence="6" key="1">
    <citation type="submission" date="2020-03" db="EMBL/GenBank/DDBJ databases">
        <authorList>
            <person name="Chebbi M.A."/>
            <person name="Drezen J.M."/>
        </authorList>
    </citation>
    <scope>NUCLEOTIDE SEQUENCE</scope>
    <source>
        <tissue evidence="6">Whole body</tissue>
    </source>
</reference>
<keyword evidence="3" id="KW-0479">Metal-binding</keyword>
<proteinExistence type="predicted"/>
<evidence type="ECO:0000256" key="3">
    <source>
        <dbReference type="PROSITE-ProRule" id="PRU01211"/>
    </source>
</evidence>
<dbReference type="PROSITE" id="PS01180">
    <property type="entry name" value="CUB"/>
    <property type="match status" value="1"/>
</dbReference>
<feature type="domain" description="Peptidase M12A" evidence="5">
    <location>
        <begin position="7"/>
        <end position="208"/>
    </location>
</feature>
<evidence type="ECO:0008006" key="8">
    <source>
        <dbReference type="Google" id="ProtNLM"/>
    </source>
</evidence>
<dbReference type="PANTHER" id="PTHR10127:SF850">
    <property type="entry name" value="METALLOENDOPEPTIDASE"/>
    <property type="match status" value="1"/>
</dbReference>
<comment type="caution">
    <text evidence="2">Lacks conserved residue(s) required for the propagation of feature annotation.</text>
</comment>
<evidence type="ECO:0000313" key="7">
    <source>
        <dbReference type="Proteomes" id="UP000729913"/>
    </source>
</evidence>